<dbReference type="AlphaFoldDB" id="A0AAN7Q0S6"/>
<sequence length="669" mass="76739">MRKGNFYHNCEVLQLRNLELILLRRPTPFEQKKYTYINYGPCPDCLGCMLKKNIAFHIKNNCGIKSKVGLENRKPIGESNAMLSGMFGFNFTSEFTSNILTRMRDDEITKVCKEDQLILKFGFMMFEKYSTTQCELIRQSMRQIGRFFKEVNKARPDIKSLSECLKPQHFDVIIQATKTLCVTNTNIAKSTEFQTPSLALKIGHALKKCISYERGNALRSGNIKRNRDLEAFLSLMDMEWSTRISSNALNTLHTRKFNCTQLLPITSDLIKLNNYLECEMKKHKTEIEKTYQPSLSCWSRFASLMLSKIVVFNKKRSGETSRMTLEQYSMRPLWSEQTTEESKSAMTQFEKQLAEHFAVVEVPGKRDLPHIELEDGEEVDENAVREDKPNNVPFSEEESTPNNIEEENVPNTTRHRNLIFFEKFKLDKIESFRRSKTVWNGKIEDTSLFYFWKTLKHLSSATLGDRENQICNASGDVVEESSNVFLSEHDIPSLNISDVTNYDISTNDIDVNAILNAPILFENELAPITIRGNVSPKRRNGTNNMININDLSDVNEIILGDDLVSITTNENISERPTSHKIKCTNDTIKKLMIESVPTTTKDLNNSGVVNVIGDEKLNTEEQSVPITTSEKLFDRTPLKDVNSNQENLSIPTPFKRALFWTLSQDKKQI</sequence>
<proteinExistence type="predicted"/>
<dbReference type="PANTHER" id="PTHR33480:SF1">
    <property type="entry name" value="TYR RECOMBINASE DOMAIN-CONTAINING PROTEIN"/>
    <property type="match status" value="1"/>
</dbReference>
<evidence type="ECO:0000313" key="3">
    <source>
        <dbReference type="Proteomes" id="UP001353858"/>
    </source>
</evidence>
<evidence type="ECO:0000313" key="2">
    <source>
        <dbReference type="EMBL" id="KAK4882469.1"/>
    </source>
</evidence>
<name>A0AAN7Q0S6_9COLE</name>
<reference evidence="3" key="1">
    <citation type="submission" date="2023-01" db="EMBL/GenBank/DDBJ databases">
        <title>Key to firefly adult light organ development and bioluminescence: homeobox transcription factors regulate luciferase expression and transportation to peroxisome.</title>
        <authorList>
            <person name="Fu X."/>
        </authorList>
    </citation>
    <scope>NUCLEOTIDE SEQUENCE [LARGE SCALE GENOMIC DNA]</scope>
</reference>
<gene>
    <name evidence="2" type="ORF">RN001_005788</name>
</gene>
<keyword evidence="3" id="KW-1185">Reference proteome</keyword>
<dbReference type="PANTHER" id="PTHR33480">
    <property type="entry name" value="SET DOMAIN-CONTAINING PROTEIN-RELATED"/>
    <property type="match status" value="1"/>
</dbReference>
<dbReference type="Proteomes" id="UP001353858">
    <property type="component" value="Unassembled WGS sequence"/>
</dbReference>
<organism evidence="2 3">
    <name type="scientific">Aquatica leii</name>
    <dbReference type="NCBI Taxonomy" id="1421715"/>
    <lineage>
        <taxon>Eukaryota</taxon>
        <taxon>Metazoa</taxon>
        <taxon>Ecdysozoa</taxon>
        <taxon>Arthropoda</taxon>
        <taxon>Hexapoda</taxon>
        <taxon>Insecta</taxon>
        <taxon>Pterygota</taxon>
        <taxon>Neoptera</taxon>
        <taxon>Endopterygota</taxon>
        <taxon>Coleoptera</taxon>
        <taxon>Polyphaga</taxon>
        <taxon>Elateriformia</taxon>
        <taxon>Elateroidea</taxon>
        <taxon>Lampyridae</taxon>
        <taxon>Luciolinae</taxon>
        <taxon>Aquatica</taxon>
    </lineage>
</organism>
<feature type="compositionally biased region" description="Acidic residues" evidence="1">
    <location>
        <begin position="395"/>
        <end position="408"/>
    </location>
</feature>
<feature type="region of interest" description="Disordered" evidence="1">
    <location>
        <begin position="376"/>
        <end position="408"/>
    </location>
</feature>
<accession>A0AAN7Q0S6</accession>
<protein>
    <submittedName>
        <fullName evidence="2">Uncharacterized protein</fullName>
    </submittedName>
</protein>
<comment type="caution">
    <text evidence="2">The sequence shown here is derived from an EMBL/GenBank/DDBJ whole genome shotgun (WGS) entry which is preliminary data.</text>
</comment>
<dbReference type="EMBL" id="JARPUR010000002">
    <property type="protein sequence ID" value="KAK4882469.1"/>
    <property type="molecule type" value="Genomic_DNA"/>
</dbReference>
<evidence type="ECO:0000256" key="1">
    <source>
        <dbReference type="SAM" id="MobiDB-lite"/>
    </source>
</evidence>